<gene>
    <name evidence="5" type="ORF">OLC1_LOCUS2143</name>
</gene>
<keyword evidence="4" id="KW-0732">Signal</keyword>
<evidence type="ECO:0000256" key="3">
    <source>
        <dbReference type="ARBA" id="ARBA00022525"/>
    </source>
</evidence>
<comment type="subunit">
    <text evidence="2 4">Homodimer.</text>
</comment>
<dbReference type="EMBL" id="OX459118">
    <property type="protein sequence ID" value="CAI9089883.1"/>
    <property type="molecule type" value="Genomic_DNA"/>
</dbReference>
<keyword evidence="4" id="KW-0052">Apoplast</keyword>
<reference evidence="5" key="1">
    <citation type="submission" date="2023-03" db="EMBL/GenBank/DDBJ databases">
        <authorList>
            <person name="Julca I."/>
        </authorList>
    </citation>
    <scope>NUCLEOTIDE SEQUENCE</scope>
</reference>
<dbReference type="AlphaFoldDB" id="A0AAV1C3Y1"/>
<comment type="function">
    <text evidence="4">Dirigent proteins impart stereoselectivity on the phenoxy radical-coupling reaction, yielding optically active lignans from two molecules of coniferyl alcohol in the biosynthesis of lignans, flavonolignans, and alkaloids and thus plays a central role in plant secondary metabolism.</text>
</comment>
<dbReference type="Proteomes" id="UP001161247">
    <property type="component" value="Chromosome 1"/>
</dbReference>
<dbReference type="GO" id="GO:0048046">
    <property type="term" value="C:apoplast"/>
    <property type="evidence" value="ECO:0007669"/>
    <property type="project" value="UniProtKB-SubCell"/>
</dbReference>
<feature type="signal peptide" evidence="4">
    <location>
        <begin position="1"/>
        <end position="20"/>
    </location>
</feature>
<keyword evidence="6" id="KW-1185">Reference proteome</keyword>
<name>A0AAV1C3Y1_OLDCO</name>
<proteinExistence type="inferred from homology"/>
<dbReference type="Pfam" id="PF03018">
    <property type="entry name" value="Dirigent"/>
    <property type="match status" value="1"/>
</dbReference>
<dbReference type="InterPro" id="IPR044859">
    <property type="entry name" value="Allene_oxi_cyc_Dirigent"/>
</dbReference>
<evidence type="ECO:0000313" key="5">
    <source>
        <dbReference type="EMBL" id="CAI9089883.1"/>
    </source>
</evidence>
<dbReference type="PANTHER" id="PTHR21495">
    <property type="entry name" value="NUCLEOPORIN-RELATED"/>
    <property type="match status" value="1"/>
</dbReference>
<organism evidence="5 6">
    <name type="scientific">Oldenlandia corymbosa var. corymbosa</name>
    <dbReference type="NCBI Taxonomy" id="529605"/>
    <lineage>
        <taxon>Eukaryota</taxon>
        <taxon>Viridiplantae</taxon>
        <taxon>Streptophyta</taxon>
        <taxon>Embryophyta</taxon>
        <taxon>Tracheophyta</taxon>
        <taxon>Spermatophyta</taxon>
        <taxon>Magnoliopsida</taxon>
        <taxon>eudicotyledons</taxon>
        <taxon>Gunneridae</taxon>
        <taxon>Pentapetalae</taxon>
        <taxon>asterids</taxon>
        <taxon>lamiids</taxon>
        <taxon>Gentianales</taxon>
        <taxon>Rubiaceae</taxon>
        <taxon>Rubioideae</taxon>
        <taxon>Spermacoceae</taxon>
        <taxon>Hedyotis-Oldenlandia complex</taxon>
        <taxon>Oldenlandia</taxon>
    </lineage>
</organism>
<accession>A0AAV1C3Y1</accession>
<sequence length="204" mass="22102">MASTMAMLMFISCCFGLAFARLPVPLSFNTGSSSADGQTPEAVERWFRDVDPTATPRLTKIRFYYHENRVAANPTTVEIARASSTGNSPTSFGSTMVIDDALTISPDPDSELVGRAQGIYSSASQEDMAFILMFNVVFTSGEFAGSTLSIMARDPITKEFREPSILGGTGAFRLARGAIVTHTYALDPATLNAVVEYNLFVLHY</sequence>
<evidence type="ECO:0000256" key="4">
    <source>
        <dbReference type="RuleBase" id="RU363099"/>
    </source>
</evidence>
<evidence type="ECO:0000256" key="2">
    <source>
        <dbReference type="ARBA" id="ARBA00011738"/>
    </source>
</evidence>
<comment type="similarity">
    <text evidence="1 4">Belongs to the plant dirigent protein family.</text>
</comment>
<keyword evidence="3 4" id="KW-0964">Secreted</keyword>
<dbReference type="InterPro" id="IPR004265">
    <property type="entry name" value="Dirigent"/>
</dbReference>
<feature type="chain" id="PRO_5043087981" description="Dirigent protein" evidence="4">
    <location>
        <begin position="21"/>
        <end position="204"/>
    </location>
</feature>
<evidence type="ECO:0000256" key="1">
    <source>
        <dbReference type="ARBA" id="ARBA00010746"/>
    </source>
</evidence>
<dbReference type="Gene3D" id="2.40.480.10">
    <property type="entry name" value="Allene oxide cyclase-like"/>
    <property type="match status" value="1"/>
</dbReference>
<dbReference type="GO" id="GO:0009699">
    <property type="term" value="P:phenylpropanoid biosynthetic process"/>
    <property type="evidence" value="ECO:0007669"/>
    <property type="project" value="UniProtKB-ARBA"/>
</dbReference>
<evidence type="ECO:0000313" key="6">
    <source>
        <dbReference type="Proteomes" id="UP001161247"/>
    </source>
</evidence>
<protein>
    <recommendedName>
        <fullName evidence="4">Dirigent protein</fullName>
    </recommendedName>
</protein>
<comment type="subcellular location">
    <subcellularLocation>
        <location evidence="4">Secreted</location>
        <location evidence="4">Extracellular space</location>
        <location evidence="4">Apoplast</location>
    </subcellularLocation>
</comment>